<reference evidence="1" key="1">
    <citation type="journal article" date="2014" name="Int. J. Syst. Evol. Microbiol.">
        <title>Complete genome sequence of Corynebacterium casei LMG S-19264T (=DSM 44701T), isolated from a smear-ripened cheese.</title>
        <authorList>
            <consortium name="US DOE Joint Genome Institute (JGI-PGF)"/>
            <person name="Walter F."/>
            <person name="Albersmeier A."/>
            <person name="Kalinowski J."/>
            <person name="Ruckert C."/>
        </authorList>
    </citation>
    <scope>NUCLEOTIDE SEQUENCE</scope>
    <source>
        <strain evidence="1">JCM 31311</strain>
    </source>
</reference>
<gene>
    <name evidence="1" type="ORF">GCM10008957_11520</name>
</gene>
<reference evidence="1" key="2">
    <citation type="submission" date="2020-09" db="EMBL/GenBank/DDBJ databases">
        <authorList>
            <person name="Sun Q."/>
            <person name="Ohkuma M."/>
        </authorList>
    </citation>
    <scope>NUCLEOTIDE SEQUENCE</scope>
    <source>
        <strain evidence="1">JCM 31311</strain>
    </source>
</reference>
<evidence type="ECO:0000313" key="1">
    <source>
        <dbReference type="EMBL" id="GGR00411.1"/>
    </source>
</evidence>
<dbReference type="AlphaFoldDB" id="A0A918C147"/>
<protein>
    <submittedName>
        <fullName evidence="1">Uncharacterized protein</fullName>
    </submittedName>
</protein>
<accession>A0A918C147</accession>
<evidence type="ECO:0000313" key="2">
    <source>
        <dbReference type="Proteomes" id="UP000603865"/>
    </source>
</evidence>
<name>A0A918C147_9DEIO</name>
<dbReference type="EMBL" id="BMQL01000004">
    <property type="protein sequence ID" value="GGR00411.1"/>
    <property type="molecule type" value="Genomic_DNA"/>
</dbReference>
<organism evidence="1 2">
    <name type="scientific">Deinococcus ruber</name>
    <dbReference type="NCBI Taxonomy" id="1848197"/>
    <lineage>
        <taxon>Bacteria</taxon>
        <taxon>Thermotogati</taxon>
        <taxon>Deinococcota</taxon>
        <taxon>Deinococci</taxon>
        <taxon>Deinococcales</taxon>
        <taxon>Deinococcaceae</taxon>
        <taxon>Deinococcus</taxon>
    </lineage>
</organism>
<comment type="caution">
    <text evidence="1">The sequence shown here is derived from an EMBL/GenBank/DDBJ whole genome shotgun (WGS) entry which is preliminary data.</text>
</comment>
<keyword evidence="2" id="KW-1185">Reference proteome</keyword>
<dbReference type="Proteomes" id="UP000603865">
    <property type="component" value="Unassembled WGS sequence"/>
</dbReference>
<sequence>MNILEILKKSITDPQTLLLALRLVADLSDGNTRLSAETRGEIQAEILELEAGMK</sequence>
<proteinExistence type="predicted"/>